<comment type="caution">
    <text evidence="1">The sequence shown here is derived from an EMBL/GenBank/DDBJ whole genome shotgun (WGS) entry which is preliminary data.</text>
</comment>
<dbReference type="EMBL" id="LKLP01000073">
    <property type="protein sequence ID" value="KSU09456.1"/>
    <property type="molecule type" value="Genomic_DNA"/>
</dbReference>
<dbReference type="RefSeq" id="WP_237671169.1">
    <property type="nucleotide sequence ID" value="NZ_LKLP01000073.1"/>
</dbReference>
<dbReference type="Proteomes" id="UP000054230">
    <property type="component" value="Unassembled WGS sequence"/>
</dbReference>
<protein>
    <submittedName>
        <fullName evidence="1">Uncharacterized protein</fullName>
    </submittedName>
</protein>
<accession>A0A0V8D7B7</accession>
<evidence type="ECO:0000313" key="1">
    <source>
        <dbReference type="EMBL" id="KSU09456.1"/>
    </source>
</evidence>
<dbReference type="PATRIC" id="fig|1360.106.peg.862"/>
<organism evidence="1 2">
    <name type="scientific">Lactococcus lactis subsp. lactis</name>
    <name type="common">Streptococcus lactis</name>
    <dbReference type="NCBI Taxonomy" id="1360"/>
    <lineage>
        <taxon>Bacteria</taxon>
        <taxon>Bacillati</taxon>
        <taxon>Bacillota</taxon>
        <taxon>Bacilli</taxon>
        <taxon>Lactobacillales</taxon>
        <taxon>Streptococcaceae</taxon>
        <taxon>Lactococcus</taxon>
    </lineage>
</organism>
<gene>
    <name evidence="1" type="ORF">LMG8520_1356</name>
</gene>
<dbReference type="AlphaFoldDB" id="A0A0V8D7B7"/>
<name>A0A0V8D7B7_LACLL</name>
<reference evidence="2" key="1">
    <citation type="submission" date="2015-10" db="EMBL/GenBank/DDBJ databases">
        <title>Draft Genome Sequences of 11 Lactococcus lactis subspecies cremoris strains.</title>
        <authorList>
            <person name="Wels M."/>
            <person name="Backus L."/>
            <person name="Boekhorst J."/>
            <person name="Dijkstra A."/>
            <person name="Beerthuizen M."/>
            <person name="Kelly W."/>
            <person name="Siezen R."/>
            <person name="Bachmann H."/>
            <person name="Van Hijum S."/>
        </authorList>
    </citation>
    <scope>NUCLEOTIDE SEQUENCE [LARGE SCALE GENOMIC DNA]</scope>
    <source>
        <strain evidence="2">LMG8520</strain>
    </source>
</reference>
<sequence>MISKVAFVNSLKVMNRAIYEELNQLLRAVRKEKNLKKSQEIIDEISKSFLTNLSMKELIRIIRKQVI</sequence>
<evidence type="ECO:0000313" key="2">
    <source>
        <dbReference type="Proteomes" id="UP000054230"/>
    </source>
</evidence>
<proteinExistence type="predicted"/>